<evidence type="ECO:0000256" key="3">
    <source>
        <dbReference type="ARBA" id="ARBA00022777"/>
    </source>
</evidence>
<proteinExistence type="inferred from homology"/>
<dbReference type="InterPro" id="IPR043129">
    <property type="entry name" value="ATPase_NBD"/>
</dbReference>
<dbReference type="PIRSF" id="PIRSF000538">
    <property type="entry name" value="GlpK"/>
    <property type="match status" value="1"/>
</dbReference>
<gene>
    <name evidence="7" type="ORF">QP858_04270</name>
</gene>
<name>A0AAW6ZIU0_9ACTO</name>
<dbReference type="InterPro" id="IPR018485">
    <property type="entry name" value="FGGY_C"/>
</dbReference>
<evidence type="ECO:0000259" key="5">
    <source>
        <dbReference type="Pfam" id="PF00370"/>
    </source>
</evidence>
<evidence type="ECO:0000259" key="6">
    <source>
        <dbReference type="Pfam" id="PF02782"/>
    </source>
</evidence>
<dbReference type="Proteomes" id="UP001225576">
    <property type="component" value="Unassembled WGS sequence"/>
</dbReference>
<dbReference type="PROSITE" id="PS00445">
    <property type="entry name" value="FGGY_KINASES_2"/>
    <property type="match status" value="1"/>
</dbReference>
<dbReference type="Gene3D" id="3.30.420.40">
    <property type="match status" value="2"/>
</dbReference>
<dbReference type="GO" id="GO:0016773">
    <property type="term" value="F:phosphotransferase activity, alcohol group as acceptor"/>
    <property type="evidence" value="ECO:0007669"/>
    <property type="project" value="InterPro"/>
</dbReference>
<sequence length="503" mass="53803">MKTQVVIGIDGGTTAVKAVAFNLDGGIVTMAHRNVPVIYGSRGEAEQNMDEIWKGVADCLKDVTSALDSDHEILAVGLTGQGDGLWLVDDDGRPVRNAPNWMDGRAAKRVQTWAKDGKADAVLETTGTTVFPGLAPVLLAELNEVDPQAIERAATIQYCKDWLRLNLTGERLTDYTEASRTFLDVRTAEGYSSELPEKLGLEFATRLLPEIRQSDAPGGRVTAAAAERTGLPEGTPVGIGMIDVSVTGVGLGAVNNGDGWLILGTTGFVGTLLPSVADRKSENSMVLATGRGTQVLEFLAPMTGTPNLDWIRSTFGYNQLTWDVIESIARTAKPGSNGIIYHPYGSPGGERAPFQDSAASASWVGMSISSTQHDILRSVYEGVTFSLVECIEALELEGDLTVSGGGFRSDLVCEILADVTGRRVVRQDAPEAGARGAAVLALLSAGVETDLKEAAHKLATGVDHFEPDTALTGIYRKSFEAFKEARRAIQPVWPKMRELREED</sequence>
<dbReference type="GO" id="GO:0005975">
    <property type="term" value="P:carbohydrate metabolic process"/>
    <property type="evidence" value="ECO:0007669"/>
    <property type="project" value="InterPro"/>
</dbReference>
<dbReference type="RefSeq" id="WP_285321343.1">
    <property type="nucleotide sequence ID" value="NZ_JASPDQ010000007.1"/>
</dbReference>
<comment type="similarity">
    <text evidence="1 4">Belongs to the FGGY kinase family.</text>
</comment>
<dbReference type="InterPro" id="IPR050406">
    <property type="entry name" value="FGGY_Carb_Kinase"/>
</dbReference>
<dbReference type="Pfam" id="PF00370">
    <property type="entry name" value="FGGY_N"/>
    <property type="match status" value="1"/>
</dbReference>
<accession>A0AAW6ZIU0</accession>
<dbReference type="InterPro" id="IPR000577">
    <property type="entry name" value="Carb_kinase_FGGY"/>
</dbReference>
<dbReference type="SUPFAM" id="SSF53067">
    <property type="entry name" value="Actin-like ATPase domain"/>
    <property type="match status" value="2"/>
</dbReference>
<reference evidence="7" key="1">
    <citation type="submission" date="2023-05" db="EMBL/GenBank/DDBJ databases">
        <title>Genomic Catalog of Human Bladder Bacteria.</title>
        <authorList>
            <person name="Du J."/>
        </authorList>
    </citation>
    <scope>NUCLEOTIDE SEQUENCE</scope>
    <source>
        <strain evidence="7">UMB1304A</strain>
    </source>
</reference>
<dbReference type="PANTHER" id="PTHR43095">
    <property type="entry name" value="SUGAR KINASE"/>
    <property type="match status" value="1"/>
</dbReference>
<feature type="domain" description="Carbohydrate kinase FGGY N-terminal" evidence="5">
    <location>
        <begin position="6"/>
        <end position="250"/>
    </location>
</feature>
<dbReference type="EMBL" id="JASPDQ010000007">
    <property type="protein sequence ID" value="MDK8601677.1"/>
    <property type="molecule type" value="Genomic_DNA"/>
</dbReference>
<comment type="caution">
    <text evidence="7">The sequence shown here is derived from an EMBL/GenBank/DDBJ whole genome shotgun (WGS) entry which is preliminary data.</text>
</comment>
<organism evidence="7 8">
    <name type="scientific">Trueperella bernardiae</name>
    <dbReference type="NCBI Taxonomy" id="59561"/>
    <lineage>
        <taxon>Bacteria</taxon>
        <taxon>Bacillati</taxon>
        <taxon>Actinomycetota</taxon>
        <taxon>Actinomycetes</taxon>
        <taxon>Actinomycetales</taxon>
        <taxon>Actinomycetaceae</taxon>
        <taxon>Trueperella</taxon>
    </lineage>
</organism>
<keyword evidence="2 4" id="KW-0808">Transferase</keyword>
<dbReference type="InterPro" id="IPR018484">
    <property type="entry name" value="FGGY_N"/>
</dbReference>
<dbReference type="GO" id="GO:0016301">
    <property type="term" value="F:kinase activity"/>
    <property type="evidence" value="ECO:0007669"/>
    <property type="project" value="UniProtKB-KW"/>
</dbReference>
<dbReference type="PANTHER" id="PTHR43095:SF3">
    <property type="entry name" value="L-XYLULOSE_3-KETO-L-GULONATE KINASE"/>
    <property type="match status" value="1"/>
</dbReference>
<dbReference type="EC" id="2.7.1.-" evidence="7"/>
<dbReference type="AlphaFoldDB" id="A0AAW6ZIU0"/>
<feature type="domain" description="Carbohydrate kinase FGGY C-terminal" evidence="6">
    <location>
        <begin position="262"/>
        <end position="444"/>
    </location>
</feature>
<evidence type="ECO:0000313" key="7">
    <source>
        <dbReference type="EMBL" id="MDK8601677.1"/>
    </source>
</evidence>
<dbReference type="InterPro" id="IPR018483">
    <property type="entry name" value="Carb_kinase_FGGY_CS"/>
</dbReference>
<evidence type="ECO:0000256" key="1">
    <source>
        <dbReference type="ARBA" id="ARBA00009156"/>
    </source>
</evidence>
<evidence type="ECO:0000256" key="4">
    <source>
        <dbReference type="RuleBase" id="RU003733"/>
    </source>
</evidence>
<evidence type="ECO:0000313" key="8">
    <source>
        <dbReference type="Proteomes" id="UP001225576"/>
    </source>
</evidence>
<dbReference type="Pfam" id="PF02782">
    <property type="entry name" value="FGGY_C"/>
    <property type="match status" value="1"/>
</dbReference>
<keyword evidence="3 4" id="KW-0418">Kinase</keyword>
<evidence type="ECO:0000256" key="2">
    <source>
        <dbReference type="ARBA" id="ARBA00022679"/>
    </source>
</evidence>
<protein>
    <submittedName>
        <fullName evidence="7">FGGY-family carbohydrate kinase</fullName>
        <ecNumber evidence="7">2.7.1.-</ecNumber>
    </submittedName>
</protein>